<dbReference type="Proteomes" id="UP000054558">
    <property type="component" value="Unassembled WGS sequence"/>
</dbReference>
<dbReference type="OrthoDB" id="2011676at2759"/>
<dbReference type="AlphaFoldDB" id="A0A1Y1IAW6"/>
<protein>
    <recommendedName>
        <fullName evidence="2">Methyltransferase domain-containing protein</fullName>
    </recommendedName>
</protein>
<proteinExistence type="predicted"/>
<feature type="transmembrane region" description="Helical" evidence="1">
    <location>
        <begin position="22"/>
        <end position="43"/>
    </location>
</feature>
<dbReference type="PANTHER" id="PTHR32026">
    <property type="entry name" value="METHYLTRANSFERASE-LIKE PROTEIN 24"/>
    <property type="match status" value="1"/>
</dbReference>
<sequence length="335" mass="38093">MNRSAANVSPKSPLEISLSEDWLRQPVIVAVIVLVGFCVFVAIPYSMGGLEGGGAGYSTAISTHSAVRQGLHMLAGRGFDVKAPYDAEAQHEQLLKQAIQTMEENIVRREGYVSPWHSGHIKDQKEVYLKELLEYWVPIYPCYREVRYGLMGDGGKWLCNAHRLNEQSVIYSIGSNAQTDFEMELIGATGAEVHVFDCTLKEADVVKVSSLSPLLFFHPWCLAEKTNLEKNVYSLTDIMFNLGHPFLDVLKVDCERCEFTSFKSFLSRLVYERSNPPVGQFLVETHNDARDDHKLVDTFLRELETAGFRLFHMEPNWRWWPQGAEWAFVNPSRLK</sequence>
<name>A0A1Y1IAW6_KLENI</name>
<dbReference type="EMBL" id="DF237320">
    <property type="protein sequence ID" value="GAQ87703.1"/>
    <property type="molecule type" value="Genomic_DNA"/>
</dbReference>
<organism evidence="3 4">
    <name type="scientific">Klebsormidium nitens</name>
    <name type="common">Green alga</name>
    <name type="synonym">Ulothrix nitens</name>
    <dbReference type="NCBI Taxonomy" id="105231"/>
    <lineage>
        <taxon>Eukaryota</taxon>
        <taxon>Viridiplantae</taxon>
        <taxon>Streptophyta</taxon>
        <taxon>Klebsormidiophyceae</taxon>
        <taxon>Klebsormidiales</taxon>
        <taxon>Klebsormidiaceae</taxon>
        <taxon>Klebsormidium</taxon>
    </lineage>
</organism>
<dbReference type="PANTHER" id="PTHR32026:SF27">
    <property type="entry name" value="METHYLTRANSFERASE FKBM DOMAIN-CONTAINING PROTEIN-RELATED"/>
    <property type="match status" value="1"/>
</dbReference>
<evidence type="ECO:0000256" key="1">
    <source>
        <dbReference type="SAM" id="Phobius"/>
    </source>
</evidence>
<dbReference type="InterPro" id="IPR025714">
    <property type="entry name" value="Methyltranfer_dom"/>
</dbReference>
<dbReference type="Pfam" id="PF13383">
    <property type="entry name" value="Methyltransf_22"/>
    <property type="match status" value="1"/>
</dbReference>
<feature type="domain" description="Methyltransferase" evidence="2">
    <location>
        <begin position="99"/>
        <end position="329"/>
    </location>
</feature>
<keyword evidence="1" id="KW-0812">Transmembrane</keyword>
<keyword evidence="4" id="KW-1185">Reference proteome</keyword>
<evidence type="ECO:0000313" key="3">
    <source>
        <dbReference type="EMBL" id="GAQ87703.1"/>
    </source>
</evidence>
<keyword evidence="1" id="KW-0472">Membrane</keyword>
<dbReference type="InterPro" id="IPR026913">
    <property type="entry name" value="METTL24"/>
</dbReference>
<gene>
    <name evidence="3" type="ORF">KFL_003710090</name>
</gene>
<reference evidence="3 4" key="1">
    <citation type="journal article" date="2014" name="Nat. Commun.">
        <title>Klebsormidium flaccidum genome reveals primary factors for plant terrestrial adaptation.</title>
        <authorList>
            <person name="Hori K."/>
            <person name="Maruyama F."/>
            <person name="Fujisawa T."/>
            <person name="Togashi T."/>
            <person name="Yamamoto N."/>
            <person name="Seo M."/>
            <person name="Sato S."/>
            <person name="Yamada T."/>
            <person name="Mori H."/>
            <person name="Tajima N."/>
            <person name="Moriyama T."/>
            <person name="Ikeuchi M."/>
            <person name="Watanabe M."/>
            <person name="Wada H."/>
            <person name="Kobayashi K."/>
            <person name="Saito M."/>
            <person name="Masuda T."/>
            <person name="Sasaki-Sekimoto Y."/>
            <person name="Mashiguchi K."/>
            <person name="Awai K."/>
            <person name="Shimojima M."/>
            <person name="Masuda S."/>
            <person name="Iwai M."/>
            <person name="Nobusawa T."/>
            <person name="Narise T."/>
            <person name="Kondo S."/>
            <person name="Saito H."/>
            <person name="Sato R."/>
            <person name="Murakawa M."/>
            <person name="Ihara Y."/>
            <person name="Oshima-Yamada Y."/>
            <person name="Ohtaka K."/>
            <person name="Satoh M."/>
            <person name="Sonobe K."/>
            <person name="Ishii M."/>
            <person name="Ohtani R."/>
            <person name="Kanamori-Sato M."/>
            <person name="Honoki R."/>
            <person name="Miyazaki D."/>
            <person name="Mochizuki H."/>
            <person name="Umetsu J."/>
            <person name="Higashi K."/>
            <person name="Shibata D."/>
            <person name="Kamiya Y."/>
            <person name="Sato N."/>
            <person name="Nakamura Y."/>
            <person name="Tabata S."/>
            <person name="Ida S."/>
            <person name="Kurokawa K."/>
            <person name="Ohta H."/>
        </authorList>
    </citation>
    <scope>NUCLEOTIDE SEQUENCE [LARGE SCALE GENOMIC DNA]</scope>
    <source>
        <strain evidence="3 4">NIES-2285</strain>
    </source>
</reference>
<keyword evidence="1" id="KW-1133">Transmembrane helix</keyword>
<evidence type="ECO:0000313" key="4">
    <source>
        <dbReference type="Proteomes" id="UP000054558"/>
    </source>
</evidence>
<accession>A0A1Y1IAW6</accession>
<evidence type="ECO:0000259" key="2">
    <source>
        <dbReference type="Pfam" id="PF13383"/>
    </source>
</evidence>